<evidence type="ECO:0000313" key="1">
    <source>
        <dbReference type="EMBL" id="PWU91187.1"/>
    </source>
</evidence>
<name>A0A2V2V3N6_TRYCR</name>
<dbReference type="PANTHER" id="PTHR12126:SF16">
    <property type="entry name" value="MIOREX COMPLEX COMPONENT 2"/>
    <property type="match status" value="1"/>
</dbReference>
<organism evidence="1 2">
    <name type="scientific">Trypanosoma cruzi</name>
    <dbReference type="NCBI Taxonomy" id="5693"/>
    <lineage>
        <taxon>Eukaryota</taxon>
        <taxon>Discoba</taxon>
        <taxon>Euglenozoa</taxon>
        <taxon>Kinetoplastea</taxon>
        <taxon>Metakinetoplastina</taxon>
        <taxon>Trypanosomatida</taxon>
        <taxon>Trypanosomatidae</taxon>
        <taxon>Trypanosoma</taxon>
        <taxon>Schizotrypanum</taxon>
    </lineage>
</organism>
<accession>A0A2V2V3N6</accession>
<dbReference type="VEuPathDB" id="TriTrypDB:C3747_344g44"/>
<protein>
    <recommendedName>
        <fullName evidence="3">NAD(P)-binding domain-containing protein</fullName>
    </recommendedName>
</protein>
<sequence>MCFTRHSSADGKSHAHRGVGCRQFGSPLLDEAVLRHHHPPEENSTDVAEDATRQITPFHSPLEFVSLDATSRSQVFHFIEDNPDATAVVSCIGLLTRDHNEARRVCGDANVNIAAALYERGKGVRRMVLVSAEPYHEALPVLGSRWLLKGYFYGKKIAERAVLENLGDRGVVLRPGFIHGTRYVPLGEGFVPLPLWLLGRPLEAVLRPLHRGGVLLPPVDVDVVAEAAVRAIDADAPVGVMDYAKMQELCAESQPRETTPKRNKISRRNDTGVCLLYVCMGEIFYGSFKLSVATFDEALSFCCCCFYWPTNTFKVVHPPNPLFTPCCCCCCCCFFCPVVFDCTLSLSPCDVFFFSPLHVALLS</sequence>
<dbReference type="VEuPathDB" id="TriTrypDB:C4B63_25g309"/>
<proteinExistence type="predicted"/>
<dbReference type="VEuPathDB" id="TriTrypDB:TcBrA4_0134020"/>
<dbReference type="GO" id="GO:0044877">
    <property type="term" value="F:protein-containing complex binding"/>
    <property type="evidence" value="ECO:0007669"/>
    <property type="project" value="TreeGrafter"/>
</dbReference>
<dbReference type="VEuPathDB" id="TriTrypDB:TCSYLVIO_010343"/>
<dbReference type="EMBL" id="PRFC01000344">
    <property type="protein sequence ID" value="PWU91187.1"/>
    <property type="molecule type" value="Genomic_DNA"/>
</dbReference>
<dbReference type="PANTHER" id="PTHR12126">
    <property type="entry name" value="NADH-UBIQUINONE OXIDOREDUCTASE 39 KDA SUBUNIT-RELATED"/>
    <property type="match status" value="1"/>
</dbReference>
<dbReference type="GO" id="GO:0005739">
    <property type="term" value="C:mitochondrion"/>
    <property type="evidence" value="ECO:0007669"/>
    <property type="project" value="TreeGrafter"/>
</dbReference>
<comment type="caution">
    <text evidence="1">The sequence shown here is derived from an EMBL/GenBank/DDBJ whole genome shotgun (WGS) entry which is preliminary data.</text>
</comment>
<dbReference type="Gene3D" id="3.40.50.720">
    <property type="entry name" value="NAD(P)-binding Rossmann-like Domain"/>
    <property type="match status" value="1"/>
</dbReference>
<evidence type="ECO:0008006" key="3">
    <source>
        <dbReference type="Google" id="ProtNLM"/>
    </source>
</evidence>
<dbReference type="InterPro" id="IPR036291">
    <property type="entry name" value="NAD(P)-bd_dom_sf"/>
</dbReference>
<dbReference type="VEuPathDB" id="TriTrypDB:TcG_03973"/>
<evidence type="ECO:0000313" key="2">
    <source>
        <dbReference type="Proteomes" id="UP000246078"/>
    </source>
</evidence>
<dbReference type="Proteomes" id="UP000246078">
    <property type="component" value="Unassembled WGS sequence"/>
</dbReference>
<dbReference type="InterPro" id="IPR051207">
    <property type="entry name" value="ComplexI_NDUFA9_subunit"/>
</dbReference>
<dbReference type="SUPFAM" id="SSF51735">
    <property type="entry name" value="NAD(P)-binding Rossmann-fold domains"/>
    <property type="match status" value="1"/>
</dbReference>
<dbReference type="VEuPathDB" id="TriTrypDB:BCY84_20335"/>
<dbReference type="VEuPathDB" id="TriTrypDB:TcCL_NonESM11233"/>
<dbReference type="VEuPathDB" id="TriTrypDB:ECC02_006508"/>
<dbReference type="AlphaFoldDB" id="A0A2V2V3N6"/>
<dbReference type="VEuPathDB" id="TriTrypDB:TCDM_05916"/>
<dbReference type="VEuPathDB" id="TriTrypDB:TcCLB.506985.10"/>
<gene>
    <name evidence="1" type="ORF">C3747_344g44</name>
</gene>
<dbReference type="VEuPathDB" id="TriTrypDB:TcCLB.504213.140"/>
<reference evidence="1 2" key="1">
    <citation type="journal article" date="2018" name="Microb. Genom.">
        <title>Expanding an expanded genome: long-read sequencing of Trypanosoma cruzi.</title>
        <authorList>
            <person name="Berna L."/>
            <person name="Rodriguez M."/>
            <person name="Chiribao M.L."/>
            <person name="Parodi-Talice A."/>
            <person name="Pita S."/>
            <person name="Rijo G."/>
            <person name="Alvarez-Valin F."/>
            <person name="Robello C."/>
        </authorList>
    </citation>
    <scope>NUCLEOTIDE SEQUENCE [LARGE SCALE GENOMIC DNA]</scope>
    <source>
        <strain evidence="1 2">TCC</strain>
    </source>
</reference>
<dbReference type="VEuPathDB" id="TriTrypDB:Tc_MARK_7783"/>